<evidence type="ECO:0000313" key="2">
    <source>
        <dbReference type="Proteomes" id="UP000018721"/>
    </source>
</evidence>
<comment type="caution">
    <text evidence="1">The sequence shown here is derived from an EMBL/GenBank/DDBJ whole genome shotgun (WGS) entry which is preliminary data.</text>
</comment>
<organism evidence="1 2">
    <name type="scientific">Phytophthora nicotianae P1569</name>
    <dbReference type="NCBI Taxonomy" id="1317065"/>
    <lineage>
        <taxon>Eukaryota</taxon>
        <taxon>Sar</taxon>
        <taxon>Stramenopiles</taxon>
        <taxon>Oomycota</taxon>
        <taxon>Peronosporomycetes</taxon>
        <taxon>Peronosporales</taxon>
        <taxon>Peronosporaceae</taxon>
        <taxon>Phytophthora</taxon>
    </lineage>
</organism>
<accession>V9F1S6</accession>
<protein>
    <submittedName>
        <fullName evidence="1">Uncharacterized protein</fullName>
    </submittedName>
</protein>
<dbReference type="HOGENOM" id="CLU_3225797_0_0_1"/>
<name>V9F1S6_PHYNI</name>
<sequence>MESCEWAISDAAELLWGPGFIFPRQYLGILHEKQFRKVSTLDIS</sequence>
<evidence type="ECO:0000313" key="1">
    <source>
        <dbReference type="EMBL" id="ETI44292.1"/>
    </source>
</evidence>
<reference evidence="1 2" key="1">
    <citation type="submission" date="2013-11" db="EMBL/GenBank/DDBJ databases">
        <title>The Genome Sequence of Phytophthora parasitica P1569.</title>
        <authorList>
            <consortium name="The Broad Institute Genomics Platform"/>
            <person name="Russ C."/>
            <person name="Tyler B."/>
            <person name="Panabieres F."/>
            <person name="Shan W."/>
            <person name="Tripathy S."/>
            <person name="Grunwald N."/>
            <person name="Machado M."/>
            <person name="Johnson C.S."/>
            <person name="Arredondo F."/>
            <person name="Hong C."/>
            <person name="Coffey M."/>
            <person name="Young S.K."/>
            <person name="Zeng Q."/>
            <person name="Gargeya S."/>
            <person name="Fitzgerald M."/>
            <person name="Abouelleil A."/>
            <person name="Alvarado L."/>
            <person name="Chapman S.B."/>
            <person name="Gainer-Dewar J."/>
            <person name="Goldberg J."/>
            <person name="Griggs A."/>
            <person name="Gujja S."/>
            <person name="Hansen M."/>
            <person name="Howarth C."/>
            <person name="Imamovic A."/>
            <person name="Ireland A."/>
            <person name="Larimer J."/>
            <person name="McCowan C."/>
            <person name="Murphy C."/>
            <person name="Pearson M."/>
            <person name="Poon T.W."/>
            <person name="Priest M."/>
            <person name="Roberts A."/>
            <person name="Saif S."/>
            <person name="Shea T."/>
            <person name="Sykes S."/>
            <person name="Wortman J."/>
            <person name="Nusbaum C."/>
            <person name="Birren B."/>
        </authorList>
    </citation>
    <scope>NUCLEOTIDE SEQUENCE [LARGE SCALE GENOMIC DNA]</scope>
    <source>
        <strain evidence="1 2">P1569</strain>
    </source>
</reference>
<dbReference type="Proteomes" id="UP000018721">
    <property type="component" value="Unassembled WGS sequence"/>
</dbReference>
<proteinExistence type="predicted"/>
<gene>
    <name evidence="1" type="ORF">F443_11002</name>
</gene>
<dbReference type="AlphaFoldDB" id="V9F1S6"/>
<keyword evidence="2" id="KW-1185">Reference proteome</keyword>
<dbReference type="EMBL" id="ANIZ01001892">
    <property type="protein sequence ID" value="ETI44292.1"/>
    <property type="molecule type" value="Genomic_DNA"/>
</dbReference>